<gene>
    <name evidence="2" type="ORF">CJ030_MR2G012435</name>
</gene>
<organism evidence="2 3">
    <name type="scientific">Morella rubra</name>
    <name type="common">Chinese bayberry</name>
    <dbReference type="NCBI Taxonomy" id="262757"/>
    <lineage>
        <taxon>Eukaryota</taxon>
        <taxon>Viridiplantae</taxon>
        <taxon>Streptophyta</taxon>
        <taxon>Embryophyta</taxon>
        <taxon>Tracheophyta</taxon>
        <taxon>Spermatophyta</taxon>
        <taxon>Magnoliopsida</taxon>
        <taxon>eudicotyledons</taxon>
        <taxon>Gunneridae</taxon>
        <taxon>Pentapetalae</taxon>
        <taxon>rosids</taxon>
        <taxon>fabids</taxon>
        <taxon>Fagales</taxon>
        <taxon>Myricaceae</taxon>
        <taxon>Morella</taxon>
    </lineage>
</organism>
<evidence type="ECO:0000313" key="3">
    <source>
        <dbReference type="Proteomes" id="UP000516437"/>
    </source>
</evidence>
<evidence type="ECO:0000256" key="1">
    <source>
        <dbReference type="SAM" id="MobiDB-lite"/>
    </source>
</evidence>
<dbReference type="AlphaFoldDB" id="A0A6A1WIF0"/>
<dbReference type="OrthoDB" id="1751479at2759"/>
<dbReference type="Proteomes" id="UP000516437">
    <property type="component" value="Chromosome 2"/>
</dbReference>
<dbReference type="EMBL" id="RXIC02000020">
    <property type="protein sequence ID" value="KAB1223438.1"/>
    <property type="molecule type" value="Genomic_DNA"/>
</dbReference>
<sequence length="359" mass="41217">MAGTEIPVEDLNIEEDQRPFSYEDDDDEDRPCTDEELDFYLNEVKKSDGFDIPFTCFLGDFNMITPQDLSEEDSYKCFEDMARLAIQEYNHRFEELNADMELVKVLKGMCKLQDLVRYFITFEARDLTTGGNTKIYQAVLRSDQYDGMEVLSFRLKPPENEQGLCIEKEWLWEGHILKRFSSNLVANWNTGEPAFSSLHTSSTTSKNFRSAGGEDDWAIEGALLPPVRPLLWLATDRSEVVLGFFPVFLLVFGNFRLWFGVFIWRGPHGNPPLLAPYGGHAPLDFLRRPSIFTLQLVRLPDVPFTGRVNLTRLTLFWWLPAPSPRFVGSLRAPPFSRCWRGRSLGEVRSRCLDLLSSGD</sequence>
<evidence type="ECO:0008006" key="4">
    <source>
        <dbReference type="Google" id="ProtNLM"/>
    </source>
</evidence>
<accession>A0A6A1WIF0</accession>
<feature type="region of interest" description="Disordered" evidence="1">
    <location>
        <begin position="1"/>
        <end position="31"/>
    </location>
</feature>
<keyword evidence="3" id="KW-1185">Reference proteome</keyword>
<protein>
    <recommendedName>
        <fullName evidence="4">Cystatin domain-containing protein</fullName>
    </recommendedName>
</protein>
<dbReference type="PANTHER" id="PTHR31260:SF69">
    <property type="entry name" value="CYSTATIN_MONELLIN SUPERFAMILY PROTEIN"/>
    <property type="match status" value="1"/>
</dbReference>
<dbReference type="Gene3D" id="3.10.450.10">
    <property type="match status" value="1"/>
</dbReference>
<reference evidence="2 3" key="1">
    <citation type="journal article" date="2019" name="Plant Biotechnol. J.">
        <title>The red bayberry genome and genetic basis of sex determination.</title>
        <authorList>
            <person name="Jia H.M."/>
            <person name="Jia H.J."/>
            <person name="Cai Q.L."/>
            <person name="Wang Y."/>
            <person name="Zhao H.B."/>
            <person name="Yang W.F."/>
            <person name="Wang G.Y."/>
            <person name="Li Y.H."/>
            <person name="Zhan D.L."/>
            <person name="Shen Y.T."/>
            <person name="Niu Q.F."/>
            <person name="Chang L."/>
            <person name="Qiu J."/>
            <person name="Zhao L."/>
            <person name="Xie H.B."/>
            <person name="Fu W.Y."/>
            <person name="Jin J."/>
            <person name="Li X.W."/>
            <person name="Jiao Y."/>
            <person name="Zhou C.C."/>
            <person name="Tu T."/>
            <person name="Chai C.Y."/>
            <person name="Gao J.L."/>
            <person name="Fan L.J."/>
            <person name="van de Weg E."/>
            <person name="Wang J.Y."/>
            <person name="Gao Z.S."/>
        </authorList>
    </citation>
    <scope>NUCLEOTIDE SEQUENCE [LARGE SCALE GENOMIC DNA]</scope>
    <source>
        <tissue evidence="2">Leaves</tissue>
    </source>
</reference>
<dbReference type="InterPro" id="IPR006462">
    <property type="entry name" value="MS5"/>
</dbReference>
<dbReference type="NCBIfam" id="TIGR01638">
    <property type="entry name" value="Atha_cystat_rel"/>
    <property type="match status" value="1"/>
</dbReference>
<comment type="caution">
    <text evidence="2">The sequence shown here is derived from an EMBL/GenBank/DDBJ whole genome shotgun (WGS) entry which is preliminary data.</text>
</comment>
<dbReference type="InterPro" id="IPR006525">
    <property type="entry name" value="Cystatin-related_pln"/>
</dbReference>
<feature type="compositionally biased region" description="Acidic residues" evidence="1">
    <location>
        <begin position="22"/>
        <end position="31"/>
    </location>
</feature>
<proteinExistence type="predicted"/>
<evidence type="ECO:0000313" key="2">
    <source>
        <dbReference type="EMBL" id="KAB1223438.1"/>
    </source>
</evidence>
<name>A0A6A1WIF0_9ROSI</name>
<dbReference type="PANTHER" id="PTHR31260">
    <property type="entry name" value="CYSTATIN/MONELLIN SUPERFAMILY PROTEIN"/>
    <property type="match status" value="1"/>
</dbReference>